<reference evidence="1" key="1">
    <citation type="submission" date="2021-01" db="EMBL/GenBank/DDBJ databases">
        <authorList>
            <consortium name="Genoscope - CEA"/>
            <person name="William W."/>
        </authorList>
    </citation>
    <scope>NUCLEOTIDE SEQUENCE</scope>
</reference>
<comment type="caution">
    <text evidence="1">The sequence shown here is derived from an EMBL/GenBank/DDBJ whole genome shotgun (WGS) entry which is preliminary data.</text>
</comment>
<name>A0A8S1P726_PARPR</name>
<organism evidence="1 2">
    <name type="scientific">Paramecium primaurelia</name>
    <dbReference type="NCBI Taxonomy" id="5886"/>
    <lineage>
        <taxon>Eukaryota</taxon>
        <taxon>Sar</taxon>
        <taxon>Alveolata</taxon>
        <taxon>Ciliophora</taxon>
        <taxon>Intramacronucleata</taxon>
        <taxon>Oligohymenophorea</taxon>
        <taxon>Peniculida</taxon>
        <taxon>Parameciidae</taxon>
        <taxon>Paramecium</taxon>
    </lineage>
</organism>
<keyword evidence="2" id="KW-1185">Reference proteome</keyword>
<proteinExistence type="predicted"/>
<gene>
    <name evidence="1" type="ORF">PPRIM_AZ9-3.1.T1080037</name>
</gene>
<evidence type="ECO:0000313" key="1">
    <source>
        <dbReference type="EMBL" id="CAD8098840.1"/>
    </source>
</evidence>
<protein>
    <submittedName>
        <fullName evidence="1">Uncharacterized protein</fullName>
    </submittedName>
</protein>
<sequence>MRDKLTLMATQIVMDNDKPNYKTTQLFAQVPKPLQRQLVYHPKPDKYDIITNHESNQERIKKASAFDYWNPISDKKHQLFNISEIPQYRQGSRDPITWRFIS</sequence>
<dbReference type="AlphaFoldDB" id="A0A8S1P726"/>
<evidence type="ECO:0000313" key="2">
    <source>
        <dbReference type="Proteomes" id="UP000688137"/>
    </source>
</evidence>
<dbReference type="Proteomes" id="UP000688137">
    <property type="component" value="Unassembled WGS sequence"/>
</dbReference>
<dbReference type="EMBL" id="CAJJDM010000111">
    <property type="protein sequence ID" value="CAD8098840.1"/>
    <property type="molecule type" value="Genomic_DNA"/>
</dbReference>
<accession>A0A8S1P726</accession>